<dbReference type="PANTHER" id="PTHR30576">
    <property type="entry name" value="COLANIC BIOSYNTHESIS UDP-GLUCOSE LIPID CARRIER TRANSFERASE"/>
    <property type="match status" value="1"/>
</dbReference>
<feature type="transmembrane region" description="Helical" evidence="7">
    <location>
        <begin position="116"/>
        <end position="139"/>
    </location>
</feature>
<evidence type="ECO:0000256" key="2">
    <source>
        <dbReference type="ARBA" id="ARBA00006464"/>
    </source>
</evidence>
<keyword evidence="10" id="KW-1185">Reference proteome</keyword>
<evidence type="ECO:0000313" key="10">
    <source>
        <dbReference type="Proteomes" id="UP000199800"/>
    </source>
</evidence>
<evidence type="ECO:0000259" key="8">
    <source>
        <dbReference type="Pfam" id="PF02397"/>
    </source>
</evidence>
<dbReference type="STRING" id="29364.SAMN04487772_10290"/>
<dbReference type="PANTHER" id="PTHR30576:SF0">
    <property type="entry name" value="UNDECAPRENYL-PHOSPHATE N-ACETYLGALACTOSAMINYL 1-PHOSPHATE TRANSFERASE-RELATED"/>
    <property type="match status" value="1"/>
</dbReference>
<evidence type="ECO:0000256" key="4">
    <source>
        <dbReference type="ARBA" id="ARBA00022692"/>
    </source>
</evidence>
<keyword evidence="5 7" id="KW-1133">Transmembrane helix</keyword>
<evidence type="ECO:0000256" key="6">
    <source>
        <dbReference type="ARBA" id="ARBA00023136"/>
    </source>
</evidence>
<evidence type="ECO:0000256" key="1">
    <source>
        <dbReference type="ARBA" id="ARBA00004141"/>
    </source>
</evidence>
<dbReference type="Pfam" id="PF13727">
    <property type="entry name" value="CoA_binding_3"/>
    <property type="match status" value="1"/>
</dbReference>
<protein>
    <submittedName>
        <fullName evidence="9">Undecaprenyl-phosphate glucose phosphotransferase</fullName>
    </submittedName>
</protein>
<dbReference type="Proteomes" id="UP000199800">
    <property type="component" value="Unassembled WGS sequence"/>
</dbReference>
<evidence type="ECO:0000256" key="7">
    <source>
        <dbReference type="SAM" id="Phobius"/>
    </source>
</evidence>
<comment type="similarity">
    <text evidence="2">Belongs to the bacterial sugar transferase family.</text>
</comment>
<name>A0A1H9YMS1_9FIRM</name>
<accession>A0A1H9YMS1</accession>
<dbReference type="GO" id="GO:0016020">
    <property type="term" value="C:membrane"/>
    <property type="evidence" value="ECO:0007669"/>
    <property type="project" value="UniProtKB-SubCell"/>
</dbReference>
<sequence>MIKDNQKLFNRFHILIDAIFIVIAFRLTYYVRFESFLIYKFDWLNPFGYQEPFGIFARFLIFIVPVYLILYYGCHVYDSKRSKSFRYEIWDLFKANVFGIFFFTFLLVMLKKKLIYMRMFLTMFFCLNLGLTYINKIILRRVLAFYRKKGFNQKHVLVVGYSRTAERYINRILLNPEWGYHIHGILDDSMKPGAHYRNIKVLSTTDKLESILSQNQLDEIAITLSISEYAKLEKIVALCEKSGVHTKFIPDYNNIIPTKPYIEDLNGLPVINIRNVPLSNWFNKVLKRTFDIVGSFLAILVFSIPMLVTAIIIKTTSKGPLIFKQTRIGLHNKEFKMYKFRSMEEQAPDKEKQAWTTMNDPRVTPIGKFIRKTSIDELPQLFNVLKGDMSLVGPRPERPFFVEKFKEEIPRYMVKHQVRPGMTGWAQVSGYRGDTSIIKRIEHDLYYIENWSLGFDMKIMFLTVFKGFVNKNAY</sequence>
<keyword evidence="3 9" id="KW-0808">Transferase</keyword>
<dbReference type="NCBIfam" id="TIGR03023">
    <property type="entry name" value="WcaJ_sugtrans"/>
    <property type="match status" value="1"/>
</dbReference>
<dbReference type="NCBIfam" id="TIGR03025">
    <property type="entry name" value="EPS_sugtrans"/>
    <property type="match status" value="1"/>
</dbReference>
<comment type="subcellular location">
    <subcellularLocation>
        <location evidence="1">Membrane</location>
        <topology evidence="1">Multi-pass membrane protein</topology>
    </subcellularLocation>
</comment>
<feature type="transmembrane region" description="Helical" evidence="7">
    <location>
        <begin position="53"/>
        <end position="72"/>
    </location>
</feature>
<dbReference type="Pfam" id="PF02397">
    <property type="entry name" value="Bac_transf"/>
    <property type="match status" value="1"/>
</dbReference>
<gene>
    <name evidence="9" type="ORF">SAMN04487772_10290</name>
</gene>
<dbReference type="InterPro" id="IPR017473">
    <property type="entry name" value="Undecaprenyl-P_gluc_Ptfrase"/>
</dbReference>
<feature type="transmembrane region" description="Helical" evidence="7">
    <location>
        <begin position="92"/>
        <end position="110"/>
    </location>
</feature>
<organism evidence="9 10">
    <name type="scientific">[Clostridium] polysaccharolyticum</name>
    <dbReference type="NCBI Taxonomy" id="29364"/>
    <lineage>
        <taxon>Bacteria</taxon>
        <taxon>Bacillati</taxon>
        <taxon>Bacillota</taxon>
        <taxon>Clostridia</taxon>
        <taxon>Lachnospirales</taxon>
        <taxon>Lachnospiraceae</taxon>
    </lineage>
</organism>
<reference evidence="9 10" key="1">
    <citation type="submission" date="2016-10" db="EMBL/GenBank/DDBJ databases">
        <authorList>
            <person name="de Groot N.N."/>
        </authorList>
    </citation>
    <scope>NUCLEOTIDE SEQUENCE [LARGE SCALE GENOMIC DNA]</scope>
    <source>
        <strain evidence="9 10">DSM 1801</strain>
    </source>
</reference>
<dbReference type="RefSeq" id="WP_092475502.1">
    <property type="nucleotide sequence ID" value="NZ_FOHN01000002.1"/>
</dbReference>
<dbReference type="OrthoDB" id="9808602at2"/>
<keyword evidence="6 7" id="KW-0472">Membrane</keyword>
<evidence type="ECO:0000256" key="3">
    <source>
        <dbReference type="ARBA" id="ARBA00022679"/>
    </source>
</evidence>
<dbReference type="EMBL" id="FOHN01000002">
    <property type="protein sequence ID" value="SES69913.1"/>
    <property type="molecule type" value="Genomic_DNA"/>
</dbReference>
<feature type="transmembrane region" description="Helical" evidence="7">
    <location>
        <begin position="292"/>
        <end position="313"/>
    </location>
</feature>
<feature type="transmembrane region" description="Helical" evidence="7">
    <location>
        <begin position="12"/>
        <end position="33"/>
    </location>
</feature>
<dbReference type="AlphaFoldDB" id="A0A1H9YMS1"/>
<evidence type="ECO:0000313" key="9">
    <source>
        <dbReference type="EMBL" id="SES69913.1"/>
    </source>
</evidence>
<feature type="domain" description="Bacterial sugar transferase" evidence="8">
    <location>
        <begin position="287"/>
        <end position="467"/>
    </location>
</feature>
<dbReference type="GO" id="GO:0016780">
    <property type="term" value="F:phosphotransferase activity, for other substituted phosphate groups"/>
    <property type="evidence" value="ECO:0007669"/>
    <property type="project" value="TreeGrafter"/>
</dbReference>
<proteinExistence type="inferred from homology"/>
<dbReference type="Gene3D" id="3.40.50.720">
    <property type="entry name" value="NAD(P)-binding Rossmann-like Domain"/>
    <property type="match status" value="1"/>
</dbReference>
<keyword evidence="4 7" id="KW-0812">Transmembrane</keyword>
<evidence type="ECO:0000256" key="5">
    <source>
        <dbReference type="ARBA" id="ARBA00022989"/>
    </source>
</evidence>
<dbReference type="InterPro" id="IPR017475">
    <property type="entry name" value="EPS_sugar_tfrase"/>
</dbReference>
<dbReference type="InterPro" id="IPR003362">
    <property type="entry name" value="Bact_transf"/>
</dbReference>